<dbReference type="Gene3D" id="3.40.50.720">
    <property type="entry name" value="NAD(P)-binding Rossmann-like Domain"/>
    <property type="match status" value="1"/>
</dbReference>
<dbReference type="GO" id="GO:0016491">
    <property type="term" value="F:oxidoreductase activity"/>
    <property type="evidence" value="ECO:0007669"/>
    <property type="project" value="UniProtKB-KW"/>
</dbReference>
<evidence type="ECO:0000313" key="5">
    <source>
        <dbReference type="EMBL" id="PXY36775.1"/>
    </source>
</evidence>
<name>A0A318M2J6_9PSEU</name>
<dbReference type="PROSITE" id="PS00061">
    <property type="entry name" value="ADH_SHORT"/>
    <property type="match status" value="1"/>
</dbReference>
<dbReference type="PANTHER" id="PTHR24321">
    <property type="entry name" value="DEHYDROGENASES, SHORT CHAIN"/>
    <property type="match status" value="1"/>
</dbReference>
<dbReference type="InterPro" id="IPR020904">
    <property type="entry name" value="Sc_DH/Rdtase_CS"/>
</dbReference>
<dbReference type="PRINTS" id="PR00081">
    <property type="entry name" value="GDHRDH"/>
</dbReference>
<dbReference type="PANTHER" id="PTHR24321:SF8">
    <property type="entry name" value="ESTRADIOL 17-BETA-DEHYDROGENASE 8-RELATED"/>
    <property type="match status" value="1"/>
</dbReference>
<protein>
    <recommendedName>
        <fullName evidence="4">Ketoreductase domain-containing protein</fullName>
    </recommendedName>
</protein>
<evidence type="ECO:0000313" key="6">
    <source>
        <dbReference type="Proteomes" id="UP000247892"/>
    </source>
</evidence>
<dbReference type="AlphaFoldDB" id="A0A318M2J6"/>
<accession>A0A318M2J6</accession>
<dbReference type="SUPFAM" id="SSF51735">
    <property type="entry name" value="NAD(P)-binding Rossmann-fold domains"/>
    <property type="match status" value="1"/>
</dbReference>
<dbReference type="InterPro" id="IPR036291">
    <property type="entry name" value="NAD(P)-bd_dom_sf"/>
</dbReference>
<dbReference type="RefSeq" id="WP_110336980.1">
    <property type="nucleotide sequence ID" value="NZ_JBHVKT010000003.1"/>
</dbReference>
<dbReference type="InterPro" id="IPR002347">
    <property type="entry name" value="SDR_fam"/>
</dbReference>
<dbReference type="Proteomes" id="UP000247892">
    <property type="component" value="Unassembled WGS sequence"/>
</dbReference>
<evidence type="ECO:0000259" key="4">
    <source>
        <dbReference type="SMART" id="SM00822"/>
    </source>
</evidence>
<organism evidence="5 6">
    <name type="scientific">Prauserella flavalba</name>
    <dbReference type="NCBI Taxonomy" id="1477506"/>
    <lineage>
        <taxon>Bacteria</taxon>
        <taxon>Bacillati</taxon>
        <taxon>Actinomycetota</taxon>
        <taxon>Actinomycetes</taxon>
        <taxon>Pseudonocardiales</taxon>
        <taxon>Pseudonocardiaceae</taxon>
        <taxon>Prauserella</taxon>
    </lineage>
</organism>
<dbReference type="EMBL" id="MASU01000005">
    <property type="protein sequence ID" value="PXY36775.1"/>
    <property type="molecule type" value="Genomic_DNA"/>
</dbReference>
<sequence>MTEAAGDGLAGTVAVITGVGREGGIGRATARALAARGARLVITDIGRPLDGAPDYRLSTATDLDEAAAELAATGAEVLALRCDVTREDEVDGLVGAAVEEFGGLDVMVANAGVSTSNVPLTELTAQAFDQTLAVNLRGTFLCFRAALRRLVKQGRGGRVIAVSSQAGKTGWPLLGAYCASKFGVNGLVQVAAKEAGPHGITVNAVCPGTLDNPLNDQPGGLWDAYSRLQGVSKEEVRQATLGAIPLGRFQTPQDVSDLIVFLASAQGGYVTGQAINTTGGQEMH</sequence>
<dbReference type="Pfam" id="PF13561">
    <property type="entry name" value="adh_short_C2"/>
    <property type="match status" value="1"/>
</dbReference>
<keyword evidence="2" id="KW-0560">Oxidoreductase</keyword>
<dbReference type="FunFam" id="3.40.50.720:FF:000084">
    <property type="entry name" value="Short-chain dehydrogenase reductase"/>
    <property type="match status" value="1"/>
</dbReference>
<dbReference type="SMART" id="SM00822">
    <property type="entry name" value="PKS_KR"/>
    <property type="match status" value="1"/>
</dbReference>
<keyword evidence="6" id="KW-1185">Reference proteome</keyword>
<comment type="similarity">
    <text evidence="1">Belongs to the short-chain dehydrogenases/reductases (SDR) family.</text>
</comment>
<reference evidence="5 6" key="1">
    <citation type="submission" date="2016-07" db="EMBL/GenBank/DDBJ databases">
        <title>Draft genome sequence of Prauserella sp. YIM 121212, isolated from alkaline soil.</title>
        <authorList>
            <person name="Ruckert C."/>
            <person name="Albersmeier A."/>
            <person name="Jiang C.-L."/>
            <person name="Jiang Y."/>
            <person name="Kalinowski J."/>
            <person name="Schneider O."/>
            <person name="Winkler A."/>
            <person name="Zotchev S.B."/>
        </authorList>
    </citation>
    <scope>NUCLEOTIDE SEQUENCE [LARGE SCALE GENOMIC DNA]</scope>
    <source>
        <strain evidence="5 6">YIM 121212</strain>
    </source>
</reference>
<proteinExistence type="inferred from homology"/>
<dbReference type="InterPro" id="IPR057326">
    <property type="entry name" value="KR_dom"/>
</dbReference>
<dbReference type="PRINTS" id="PR00080">
    <property type="entry name" value="SDRFAMILY"/>
</dbReference>
<comment type="caution">
    <text evidence="5">The sequence shown here is derived from an EMBL/GenBank/DDBJ whole genome shotgun (WGS) entry which is preliminary data.</text>
</comment>
<feature type="domain" description="Ketoreductase" evidence="4">
    <location>
        <begin position="18"/>
        <end position="208"/>
    </location>
</feature>
<keyword evidence="3" id="KW-0520">NAD</keyword>
<gene>
    <name evidence="5" type="ORF">BA062_15610</name>
</gene>
<evidence type="ECO:0000256" key="2">
    <source>
        <dbReference type="ARBA" id="ARBA00023002"/>
    </source>
</evidence>
<evidence type="ECO:0000256" key="1">
    <source>
        <dbReference type="ARBA" id="ARBA00006484"/>
    </source>
</evidence>
<evidence type="ECO:0000256" key="3">
    <source>
        <dbReference type="ARBA" id="ARBA00023027"/>
    </source>
</evidence>